<evidence type="ECO:0000259" key="8">
    <source>
        <dbReference type="PROSITE" id="PS50217"/>
    </source>
</evidence>
<feature type="compositionally biased region" description="Polar residues" evidence="7">
    <location>
        <begin position="163"/>
        <end position="174"/>
    </location>
</feature>
<feature type="compositionally biased region" description="Gly residues" evidence="7">
    <location>
        <begin position="444"/>
        <end position="454"/>
    </location>
</feature>
<dbReference type="AlphaFoldDB" id="A0A0C9MDZ6"/>
<keyword evidence="3" id="KW-0238">DNA-binding</keyword>
<keyword evidence="2" id="KW-0805">Transcription regulation</keyword>
<accession>A0A0C9MDZ6</accession>
<dbReference type="GO" id="GO:0003700">
    <property type="term" value="F:DNA-binding transcription factor activity"/>
    <property type="evidence" value="ECO:0007669"/>
    <property type="project" value="InterPro"/>
</dbReference>
<feature type="coiled-coil region" evidence="6">
    <location>
        <begin position="301"/>
        <end position="335"/>
    </location>
</feature>
<keyword evidence="10" id="KW-1185">Reference proteome</keyword>
<feature type="region of interest" description="Disordered" evidence="7">
    <location>
        <begin position="1"/>
        <end position="110"/>
    </location>
</feature>
<comment type="subcellular location">
    <subcellularLocation>
        <location evidence="1">Nucleus</location>
    </subcellularLocation>
</comment>
<sequence length="454" mass="49040">MTGIDHNENKDAVNAATQPVDEPQVTNQTKQPNAPGVDEAPMAVLPLNSSTKLDQEPNPFEQSFSGVAAEDKVKDKLKLPPVASITSPSPVLNSSANSNNNTSNVIGGGILPKEVSNQFTWDTLRTGPLSPSMLQGPANPDDYYATSAAKGNGQLAPPLGYSARSSFSTTSNEMQYAVKTEHQQAMYPHPPPPPASQPSKRTRQQSSSSASRKRSMSQQVDDDAFSMDSNESNQQSKVRRRSSAVTNESEDDSAPASNGGNGKKRAKSSSKDPEDDEKRKNFLERNRIAALKCRQRKKQWLNNLQAKVEFLSSDNERLQIQSESLKEEIVNLKTLLLAHKECPVAQSNGFHPNSIQKSMPSMMPTQMMRQGIPSSMGMMAQQQPSYLNRNSTTTSTSSLPASGSANSSATTVATSSSSSSSIPQYQRTNMITVQPQQSNQQGMVAGGSSGVLRF</sequence>
<feature type="compositionally biased region" description="Basic and acidic residues" evidence="7">
    <location>
        <begin position="269"/>
        <end position="281"/>
    </location>
</feature>
<feature type="compositionally biased region" description="Basic and acidic residues" evidence="7">
    <location>
        <begin position="69"/>
        <end position="78"/>
    </location>
</feature>
<evidence type="ECO:0000256" key="5">
    <source>
        <dbReference type="ARBA" id="ARBA00023242"/>
    </source>
</evidence>
<reference evidence="9" key="1">
    <citation type="submission" date="2014-09" db="EMBL/GenBank/DDBJ databases">
        <title>Draft genome sequence of an oleaginous Mucoromycotina fungus Mucor ambiguus NBRC6742.</title>
        <authorList>
            <person name="Takeda I."/>
            <person name="Yamane N."/>
            <person name="Morita T."/>
            <person name="Tamano K."/>
            <person name="Machida M."/>
            <person name="Baker S."/>
            <person name="Koike H."/>
        </authorList>
    </citation>
    <scope>NUCLEOTIDE SEQUENCE</scope>
    <source>
        <strain evidence="9">NBRC 6742</strain>
    </source>
</reference>
<evidence type="ECO:0000256" key="1">
    <source>
        <dbReference type="ARBA" id="ARBA00004123"/>
    </source>
</evidence>
<dbReference type="InterPro" id="IPR020956">
    <property type="entry name" value="TF_Aft1_OSM"/>
</dbReference>
<feature type="domain" description="BZIP" evidence="8">
    <location>
        <begin position="276"/>
        <end position="339"/>
    </location>
</feature>
<dbReference type="Pfam" id="PF11785">
    <property type="entry name" value="Aft1_OSA"/>
    <property type="match status" value="1"/>
</dbReference>
<evidence type="ECO:0000256" key="6">
    <source>
        <dbReference type="SAM" id="Coils"/>
    </source>
</evidence>
<dbReference type="FunFam" id="1.20.5.170:FF:000053">
    <property type="entry name" value="BZIP transcription factor AtfA"/>
    <property type="match status" value="1"/>
</dbReference>
<evidence type="ECO:0000256" key="7">
    <source>
        <dbReference type="SAM" id="MobiDB-lite"/>
    </source>
</evidence>
<keyword evidence="6" id="KW-0175">Coiled coil</keyword>
<feature type="compositionally biased region" description="Low complexity" evidence="7">
    <location>
        <begin position="87"/>
        <end position="105"/>
    </location>
</feature>
<dbReference type="PRINTS" id="PR00042">
    <property type="entry name" value="LEUZIPPRFOS"/>
</dbReference>
<gene>
    <name evidence="9" type="ORF">MAM1_0095c05040</name>
</gene>
<dbReference type="OrthoDB" id="295274at2759"/>
<feature type="region of interest" description="Disordered" evidence="7">
    <location>
        <begin position="379"/>
        <end position="454"/>
    </location>
</feature>
<dbReference type="EMBL" id="DF836384">
    <property type="protein sequence ID" value="GAN05569.1"/>
    <property type="molecule type" value="Genomic_DNA"/>
</dbReference>
<feature type="compositionally biased region" description="Polar residues" evidence="7">
    <location>
        <begin position="422"/>
        <end position="442"/>
    </location>
</feature>
<dbReference type="CDD" id="cd14687">
    <property type="entry name" value="bZIP_ATF2"/>
    <property type="match status" value="1"/>
</dbReference>
<dbReference type="Pfam" id="PF00170">
    <property type="entry name" value="bZIP_1"/>
    <property type="match status" value="1"/>
</dbReference>
<dbReference type="Pfam" id="PF11786">
    <property type="entry name" value="Aft1_HRA"/>
    <property type="match status" value="1"/>
</dbReference>
<evidence type="ECO:0000256" key="2">
    <source>
        <dbReference type="ARBA" id="ARBA00023015"/>
    </source>
</evidence>
<evidence type="ECO:0000313" key="10">
    <source>
        <dbReference type="Proteomes" id="UP000053815"/>
    </source>
</evidence>
<dbReference type="InterPro" id="IPR051027">
    <property type="entry name" value="bZIP_transcription_factors"/>
</dbReference>
<dbReference type="InterPro" id="IPR046347">
    <property type="entry name" value="bZIP_sf"/>
</dbReference>
<protein>
    <recommendedName>
        <fullName evidence="8">BZIP domain-containing protein</fullName>
    </recommendedName>
</protein>
<dbReference type="PANTHER" id="PTHR19304">
    <property type="entry name" value="CYCLIC-AMP RESPONSE ELEMENT BINDING PROTEIN"/>
    <property type="match status" value="1"/>
</dbReference>
<dbReference type="PROSITE" id="PS50217">
    <property type="entry name" value="BZIP"/>
    <property type="match status" value="1"/>
</dbReference>
<keyword evidence="5" id="KW-0539">Nucleus</keyword>
<feature type="compositionally biased region" description="Low complexity" evidence="7">
    <location>
        <begin position="391"/>
        <end position="421"/>
    </location>
</feature>
<evidence type="ECO:0000256" key="4">
    <source>
        <dbReference type="ARBA" id="ARBA00023163"/>
    </source>
</evidence>
<evidence type="ECO:0000256" key="3">
    <source>
        <dbReference type="ARBA" id="ARBA00023125"/>
    </source>
</evidence>
<feature type="compositionally biased region" description="Polar residues" evidence="7">
    <location>
        <begin position="227"/>
        <end position="236"/>
    </location>
</feature>
<dbReference type="Gene3D" id="1.20.5.170">
    <property type="match status" value="1"/>
</dbReference>
<proteinExistence type="predicted"/>
<keyword evidence="4" id="KW-0804">Transcription</keyword>
<feature type="region of interest" description="Disordered" evidence="7">
    <location>
        <begin position="122"/>
        <end position="281"/>
    </location>
</feature>
<dbReference type="InterPro" id="IPR000837">
    <property type="entry name" value="AP-1"/>
</dbReference>
<dbReference type="InterPro" id="IPR004827">
    <property type="entry name" value="bZIP"/>
</dbReference>
<organism evidence="9">
    <name type="scientific">Mucor ambiguus</name>
    <dbReference type="NCBI Taxonomy" id="91626"/>
    <lineage>
        <taxon>Eukaryota</taxon>
        <taxon>Fungi</taxon>
        <taxon>Fungi incertae sedis</taxon>
        <taxon>Mucoromycota</taxon>
        <taxon>Mucoromycotina</taxon>
        <taxon>Mucoromycetes</taxon>
        <taxon>Mucorales</taxon>
        <taxon>Mucorineae</taxon>
        <taxon>Mucoraceae</taxon>
        <taxon>Mucor</taxon>
    </lineage>
</organism>
<dbReference type="Proteomes" id="UP000053815">
    <property type="component" value="Unassembled WGS sequence"/>
</dbReference>
<evidence type="ECO:0000313" key="9">
    <source>
        <dbReference type="EMBL" id="GAN05569.1"/>
    </source>
</evidence>
<dbReference type="STRING" id="91626.A0A0C9MDZ6"/>
<dbReference type="InterPro" id="IPR021755">
    <property type="entry name" value="TF_Aft1_HRA"/>
</dbReference>
<name>A0A0C9MDZ6_9FUNG</name>
<dbReference type="GO" id="GO:0005634">
    <property type="term" value="C:nucleus"/>
    <property type="evidence" value="ECO:0007669"/>
    <property type="project" value="UniProtKB-SubCell"/>
</dbReference>
<dbReference type="SMART" id="SM00338">
    <property type="entry name" value="BRLZ"/>
    <property type="match status" value="1"/>
</dbReference>
<dbReference type="GO" id="GO:0006357">
    <property type="term" value="P:regulation of transcription by RNA polymerase II"/>
    <property type="evidence" value="ECO:0007669"/>
    <property type="project" value="InterPro"/>
</dbReference>
<dbReference type="GO" id="GO:0003677">
    <property type="term" value="F:DNA binding"/>
    <property type="evidence" value="ECO:0007669"/>
    <property type="project" value="UniProtKB-KW"/>
</dbReference>
<feature type="compositionally biased region" description="Basic and acidic residues" evidence="7">
    <location>
        <begin position="1"/>
        <end position="11"/>
    </location>
</feature>
<feature type="compositionally biased region" description="Polar residues" evidence="7">
    <location>
        <begin position="380"/>
        <end position="390"/>
    </location>
</feature>
<dbReference type="SUPFAM" id="SSF57959">
    <property type="entry name" value="Leucine zipper domain"/>
    <property type="match status" value="1"/>
</dbReference>